<evidence type="ECO:0000259" key="1">
    <source>
        <dbReference type="PROSITE" id="PS51459"/>
    </source>
</evidence>
<dbReference type="Proteomes" id="UP001217838">
    <property type="component" value="Unassembled WGS sequence"/>
</dbReference>
<reference evidence="2 3" key="1">
    <citation type="submission" date="2022-11" db="EMBL/GenBank/DDBJ databases">
        <title>Minimal conservation of predation-associated metabolite biosynthetic gene clusters underscores biosynthetic potential of Myxococcota including descriptions for ten novel species: Archangium lansinium sp. nov., Myxococcus landrumus sp. nov., Nannocystis bai.</title>
        <authorList>
            <person name="Ahearne A."/>
            <person name="Stevens C."/>
            <person name="Dowd S."/>
        </authorList>
    </citation>
    <scope>NUCLEOTIDE SEQUENCE [LARGE SCALE GENOMIC DNA]</scope>
    <source>
        <strain evidence="2 3">NCELM</strain>
    </source>
</reference>
<protein>
    <submittedName>
        <fullName evidence="2">Fic family protein</fullName>
    </submittedName>
</protein>
<evidence type="ECO:0000313" key="2">
    <source>
        <dbReference type="EMBL" id="MDC0673747.1"/>
    </source>
</evidence>
<gene>
    <name evidence="2" type="ORF">POL58_38735</name>
</gene>
<dbReference type="SUPFAM" id="SSF140931">
    <property type="entry name" value="Fic-like"/>
    <property type="match status" value="1"/>
</dbReference>
<dbReference type="EMBL" id="JAQNDN010000022">
    <property type="protein sequence ID" value="MDC0673747.1"/>
    <property type="molecule type" value="Genomic_DNA"/>
</dbReference>
<proteinExistence type="predicted"/>
<keyword evidence="3" id="KW-1185">Reference proteome</keyword>
<dbReference type="Gene3D" id="1.10.3290.10">
    <property type="entry name" value="Fido-like domain"/>
    <property type="match status" value="1"/>
</dbReference>
<accession>A0ABT5BL44</accession>
<dbReference type="InterPro" id="IPR003812">
    <property type="entry name" value="Fido"/>
</dbReference>
<dbReference type="InterPro" id="IPR036597">
    <property type="entry name" value="Fido-like_dom_sf"/>
</dbReference>
<comment type="caution">
    <text evidence="2">The sequence shown here is derived from an EMBL/GenBank/DDBJ whole genome shotgun (WGS) entry which is preliminary data.</text>
</comment>
<organism evidence="2 3">
    <name type="scientific">Nannocystis radixulma</name>
    <dbReference type="NCBI Taxonomy" id="2995305"/>
    <lineage>
        <taxon>Bacteria</taxon>
        <taxon>Pseudomonadati</taxon>
        <taxon>Myxococcota</taxon>
        <taxon>Polyangia</taxon>
        <taxon>Nannocystales</taxon>
        <taxon>Nannocystaceae</taxon>
        <taxon>Nannocystis</taxon>
    </lineage>
</organism>
<name>A0ABT5BL44_9BACT</name>
<evidence type="ECO:0000313" key="3">
    <source>
        <dbReference type="Proteomes" id="UP001217838"/>
    </source>
</evidence>
<dbReference type="RefSeq" id="WP_272007203.1">
    <property type="nucleotide sequence ID" value="NZ_JAQNDN010000022.1"/>
</dbReference>
<dbReference type="Pfam" id="PF02661">
    <property type="entry name" value="Fic"/>
    <property type="match status" value="1"/>
</dbReference>
<sequence length="502" mass="55993">MLRLAGYAHLLGKHAVDAPALLHASALDEVSARRAVAIGMTVEETFPNSYDPGDDDIDHLIFALKYDGVDLVALARLFRVLDRDALTRRIAEQPTSKYVRRLFFLYERLTGEALSIADLTKGSYIPVLDPGEHFVSAGRPVARHRVIDNMLGDAGFCPIVRRTPTLEAAIRKDLGARAREITRKIDPLLLSRAISFLYTKETKSSFAIEHEEIESGARMERFLAQLAAVGDQALDSEELLTELHRAFVDPRYAEDGFRKPGAREVYVGETIGFREKVHHVGARSVSTPELMAAWARMRPVEGPGGPVLEAACRAFAFVFIHPFGDGNGRIHRLLLHNVLALRGYLPPRLIVPISAVLLADPQGYDRALESFSRRVLPLVDYKLDADGELTIRNDTDDLYRYPELTTVCEATFGWLEQAIEVDLVAELDFLRRFDEVRAGMRAVVEMPDRKEQNFIKICLANGGKLSARKRGYFAELDDATITALEAIVRNAMKDSISDPPSE</sequence>
<feature type="domain" description="Fido" evidence="1">
    <location>
        <begin position="235"/>
        <end position="384"/>
    </location>
</feature>
<dbReference type="PROSITE" id="PS51459">
    <property type="entry name" value="FIDO"/>
    <property type="match status" value="1"/>
</dbReference>